<protein>
    <submittedName>
        <fullName evidence="1">DNA-binding protein</fullName>
    </submittedName>
</protein>
<gene>
    <name evidence="1" type="ORF">D7I47_14510</name>
</gene>
<reference evidence="2" key="1">
    <citation type="submission" date="2018-09" db="EMBL/GenBank/DDBJ databases">
        <title>Genome sequencing of strain 2DFWR-13.</title>
        <authorList>
            <person name="Heo J."/>
            <person name="Kim S.-J."/>
            <person name="Kwon S.-W."/>
        </authorList>
    </citation>
    <scope>NUCLEOTIDE SEQUENCE [LARGE SCALE GENOMIC DNA]</scope>
    <source>
        <strain evidence="2">2DFWR-13</strain>
    </source>
</reference>
<dbReference type="KEGG" id="lyd:D7I47_14510"/>
<dbReference type="OrthoDB" id="5184241at2"/>
<dbReference type="Proteomes" id="UP000278886">
    <property type="component" value="Chromosome"/>
</dbReference>
<dbReference type="EMBL" id="CP032630">
    <property type="protein sequence ID" value="AYF99338.1"/>
    <property type="molecule type" value="Genomic_DNA"/>
</dbReference>
<keyword evidence="1" id="KW-0238">DNA-binding</keyword>
<evidence type="ECO:0000313" key="2">
    <source>
        <dbReference type="Proteomes" id="UP000278886"/>
    </source>
</evidence>
<dbReference type="RefSeq" id="WP_120763706.1">
    <property type="nucleotide sequence ID" value="NZ_CP032630.1"/>
</dbReference>
<dbReference type="AlphaFoldDB" id="A0A387BC94"/>
<proteinExistence type="predicted"/>
<name>A0A387BC94_9MICO</name>
<organism evidence="1 2">
    <name type="scientific">Protaetiibacter intestinalis</name>
    <dbReference type="NCBI Taxonomy" id="2419774"/>
    <lineage>
        <taxon>Bacteria</taxon>
        <taxon>Bacillati</taxon>
        <taxon>Actinomycetota</taxon>
        <taxon>Actinomycetes</taxon>
        <taxon>Micrococcales</taxon>
        <taxon>Microbacteriaceae</taxon>
        <taxon>Protaetiibacter</taxon>
    </lineage>
</organism>
<accession>A0A387BC94</accession>
<keyword evidence="2" id="KW-1185">Reference proteome</keyword>
<evidence type="ECO:0000313" key="1">
    <source>
        <dbReference type="EMBL" id="AYF99338.1"/>
    </source>
</evidence>
<dbReference type="GO" id="GO:0003677">
    <property type="term" value="F:DNA binding"/>
    <property type="evidence" value="ECO:0007669"/>
    <property type="project" value="UniProtKB-KW"/>
</dbReference>
<sequence length="206" mass="21748">MFAITADQIDSRLGPDLAEDALALLAETARDRLALPPDRTAGDEVQALTADPRAALDLVLALARTGSWSVGLGIGEVRTPLPAQTRAATGDALIAARTAVESAKKRPTRVSIASERSTRPEAETLQSMLDLLLQLRERRSPEGWELYDRVESGLTQAQAAHQLGITPQAASKRAIAAGIRLDVAAREGLTALLALAAETSTPGERA</sequence>